<evidence type="ECO:0000313" key="4">
    <source>
        <dbReference type="EMBL" id="SBV32525.1"/>
    </source>
</evidence>
<dbReference type="KEGG" id="sphu:SPPYR_1405"/>
<organism evidence="4">
    <name type="scientific">uncultured Sphingopyxis sp</name>
    <dbReference type="NCBI Taxonomy" id="310581"/>
    <lineage>
        <taxon>Bacteria</taxon>
        <taxon>Pseudomonadati</taxon>
        <taxon>Pseudomonadota</taxon>
        <taxon>Alphaproteobacteria</taxon>
        <taxon>Sphingomonadales</taxon>
        <taxon>Sphingomonadaceae</taxon>
        <taxon>Sphingopyxis</taxon>
        <taxon>environmental samples</taxon>
    </lineage>
</organism>
<dbReference type="EMBL" id="LT598653">
    <property type="protein sequence ID" value="SBV32525.1"/>
    <property type="molecule type" value="Genomic_DNA"/>
</dbReference>
<dbReference type="PRINTS" id="PR00455">
    <property type="entry name" value="HTHTETR"/>
</dbReference>
<dbReference type="PROSITE" id="PS50977">
    <property type="entry name" value="HTH_TETR_2"/>
    <property type="match status" value="1"/>
</dbReference>
<dbReference type="PANTHER" id="PTHR30055:SF226">
    <property type="entry name" value="HTH-TYPE TRANSCRIPTIONAL REGULATOR PKSA"/>
    <property type="match status" value="1"/>
</dbReference>
<dbReference type="InterPro" id="IPR001647">
    <property type="entry name" value="HTH_TetR"/>
</dbReference>
<dbReference type="GO" id="GO:0000976">
    <property type="term" value="F:transcription cis-regulatory region binding"/>
    <property type="evidence" value="ECO:0007669"/>
    <property type="project" value="TreeGrafter"/>
</dbReference>
<reference evidence="4" key="1">
    <citation type="submission" date="2016-03" db="EMBL/GenBank/DDBJ databases">
        <authorList>
            <person name="Ploux O."/>
        </authorList>
    </citation>
    <scope>NUCLEOTIDE SEQUENCE</scope>
    <source>
        <strain evidence="4">UC10</strain>
    </source>
</reference>
<keyword evidence="1 2" id="KW-0238">DNA-binding</keyword>
<protein>
    <submittedName>
        <fullName evidence="4">Putative Transcriptional regulator, TetR family</fullName>
    </submittedName>
</protein>
<dbReference type="Gene3D" id="1.10.357.10">
    <property type="entry name" value="Tetracycline Repressor, domain 2"/>
    <property type="match status" value="1"/>
</dbReference>
<evidence type="ECO:0000256" key="2">
    <source>
        <dbReference type="PROSITE-ProRule" id="PRU00335"/>
    </source>
</evidence>
<gene>
    <name evidence="4" type="ORF">SPPYR_1405</name>
</gene>
<dbReference type="AlphaFoldDB" id="A0A1Y5PV85"/>
<name>A0A1Y5PV85_9SPHN</name>
<sequence>MTGRKTEAAKSEDLAQLNTRDRILAVARSIVDEKGEAAATMKAVAKGAGVSRQAVYLHFSDRSQLLSALSDYIDEKLGIGDWMEQIEALDSGIAMLRMLAVTRCQRSVGLVTLVRSVESDRFRNQAASSAWFRRHWWNIAWVERVIVRQLHTEGLLHPSWIMRDAATFLVTLFALRNWDDLTQVGGWSTDHYIETLSAVAVAALTSPNTLPKDDAAGSDKTGR</sequence>
<accession>A0A1Y5PV85</accession>
<dbReference type="InterPro" id="IPR009057">
    <property type="entry name" value="Homeodomain-like_sf"/>
</dbReference>
<dbReference type="SUPFAM" id="SSF46689">
    <property type="entry name" value="Homeodomain-like"/>
    <property type="match status" value="1"/>
</dbReference>
<feature type="DNA-binding region" description="H-T-H motif" evidence="2">
    <location>
        <begin position="40"/>
        <end position="59"/>
    </location>
</feature>
<dbReference type="PANTHER" id="PTHR30055">
    <property type="entry name" value="HTH-TYPE TRANSCRIPTIONAL REGULATOR RUTR"/>
    <property type="match status" value="1"/>
</dbReference>
<dbReference type="Pfam" id="PF00440">
    <property type="entry name" value="TetR_N"/>
    <property type="match status" value="1"/>
</dbReference>
<dbReference type="InterPro" id="IPR050109">
    <property type="entry name" value="HTH-type_TetR-like_transc_reg"/>
</dbReference>
<evidence type="ECO:0000259" key="3">
    <source>
        <dbReference type="PROSITE" id="PS50977"/>
    </source>
</evidence>
<proteinExistence type="predicted"/>
<feature type="domain" description="HTH tetR-type" evidence="3">
    <location>
        <begin position="17"/>
        <end position="77"/>
    </location>
</feature>
<evidence type="ECO:0000256" key="1">
    <source>
        <dbReference type="ARBA" id="ARBA00023125"/>
    </source>
</evidence>
<dbReference type="GO" id="GO:0003700">
    <property type="term" value="F:DNA-binding transcription factor activity"/>
    <property type="evidence" value="ECO:0007669"/>
    <property type="project" value="TreeGrafter"/>
</dbReference>